<proteinExistence type="predicted"/>
<keyword evidence="1" id="KW-1133">Transmembrane helix</keyword>
<name>A0A0F7LAQ3_9VIRU</name>
<feature type="transmembrane region" description="Helical" evidence="1">
    <location>
        <begin position="12"/>
        <end position="32"/>
    </location>
</feature>
<evidence type="ECO:0000256" key="1">
    <source>
        <dbReference type="SAM" id="Phobius"/>
    </source>
</evidence>
<reference evidence="2" key="2">
    <citation type="submission" date="2015-03" db="EMBL/GenBank/DDBJ databases">
        <authorList>
            <person name="Chow C.-E.T."/>
            <person name="Winget D.M."/>
            <person name="White R.A.III."/>
            <person name="Hallam S.J."/>
            <person name="Suttle C.A."/>
        </authorList>
    </citation>
    <scope>NUCLEOTIDE SEQUENCE</scope>
    <source>
        <strain evidence="2">Oxic3_1</strain>
    </source>
</reference>
<keyword evidence="1" id="KW-0472">Membrane</keyword>
<dbReference type="EMBL" id="KR029607">
    <property type="protein sequence ID" value="AKH48638.1"/>
    <property type="molecule type" value="Genomic_DNA"/>
</dbReference>
<sequence length="78" mass="8848">MMLEMLQQENCLKIPFLYFSLSYFFIVFIFNLELSLPEIALTLKPFINMSPGTSVLASLLIFFDLAVISFTASLLPCS</sequence>
<reference evidence="2" key="1">
    <citation type="journal article" date="2015" name="Front. Microbiol.">
        <title>Combining genomic sequencing methods to explore viral diversity and reveal potential virus-host interactions.</title>
        <authorList>
            <person name="Chow C.E."/>
            <person name="Winget D.M."/>
            <person name="White R.A.III."/>
            <person name="Hallam S.J."/>
            <person name="Suttle C.A."/>
        </authorList>
    </citation>
    <scope>NUCLEOTIDE SEQUENCE</scope>
    <source>
        <strain evidence="2">Oxic3_1</strain>
    </source>
</reference>
<feature type="transmembrane region" description="Helical" evidence="1">
    <location>
        <begin position="52"/>
        <end position="75"/>
    </location>
</feature>
<organism evidence="2">
    <name type="scientific">uncultured marine virus</name>
    <dbReference type="NCBI Taxonomy" id="186617"/>
    <lineage>
        <taxon>Viruses</taxon>
        <taxon>environmental samples</taxon>
    </lineage>
</organism>
<evidence type="ECO:0000313" key="2">
    <source>
        <dbReference type="EMBL" id="AKH48638.1"/>
    </source>
</evidence>
<keyword evidence="1" id="KW-0812">Transmembrane</keyword>
<accession>A0A0F7LAQ3</accession>
<protein>
    <submittedName>
        <fullName evidence="2">Uncharacterized protein</fullName>
    </submittedName>
</protein>